<evidence type="ECO:0000256" key="4">
    <source>
        <dbReference type="ARBA" id="ARBA00048508"/>
    </source>
</evidence>
<proteinExistence type="inferred from homology"/>
<dbReference type="CDD" id="cd11070">
    <property type="entry name" value="CYP56-like"/>
    <property type="match status" value="1"/>
</dbReference>
<sequence length="794" mass="86971">MASRISQIAGHLNYPKGMLAGQVAIITGSGQGIGAEAARLFAKEGAKVVVSDVDSEKASGVAKAINESGGSAIAVAGDLLNDQYIVELVKKAAEFGNGKIHIIVNNAGFTWDGVIHKTTDKQWDTILALHCGAPFKLIRAAAPYFRVKDGESRNIINISSTSGINGNAGQANYAVAKAGITGLTKTVAKEWGPAFGVRANTIAFGYILTRLTQAKEEGAVQILSDGTKVALGVPGRAAPGAGPTSYPEIPLNRPGTATEAASSILAVATRKIHLPILISPVAALNPLWWLTGPILFPIMKQMPHPFSSWAQFGNTFWQFDDKHKTADRFGPAWILVTPSDITVNLNDAKAADEYLSRTKHFLKPPIIYESINFYGPNVDTVNGETWQRHRRLTTPPFNEKNSAIVWRESLGQAKDMLAEWEGEGEHDGAKMSADTTKLALHVLSGAGFGQSYKFAGGMTSIAEGHSMSYADSLASILRNMLIPMVASKVNAPSFLLPKFIKDMKIAMAEFKQYMVEMVEEERALIKAGRPDQKENLMSVLVRANESSRSEGKERCSLTDEEIYGNLFIWNLAGHDTTAKVLAYAMTLLSVNLPVQEWLSEEINQVFGDRPAENWNYKEDFPKLKRCLALMHETLRVYSPVSSMFKYTEDTQQSLTIQGREYDFPPQCNVSLNLVSLHTDPKTWGSDVLTWKPSRFIDSIHGEETLLSPSDGSFIPWASGPRVCPGRKFAQVEFVAVMATAFKNNRVRVEMLAGESMEQAKQRVIAAAEDSEIGASPVLKMRHPEKIRLLWEKKS</sequence>
<dbReference type="PROSITE" id="PS00061">
    <property type="entry name" value="ADH_SHORT"/>
    <property type="match status" value="1"/>
</dbReference>
<dbReference type="InterPro" id="IPR002347">
    <property type="entry name" value="SDR_fam"/>
</dbReference>
<dbReference type="PANTHER" id="PTHR42879">
    <property type="entry name" value="3-OXOACYL-(ACYL-CARRIER-PROTEIN) REDUCTASE"/>
    <property type="match status" value="1"/>
</dbReference>
<evidence type="ECO:0000256" key="3">
    <source>
        <dbReference type="ARBA" id="ARBA00022857"/>
    </source>
</evidence>
<dbReference type="Gene3D" id="1.10.630.10">
    <property type="entry name" value="Cytochrome P450"/>
    <property type="match status" value="1"/>
</dbReference>
<dbReference type="GO" id="GO:0020037">
    <property type="term" value="F:heme binding"/>
    <property type="evidence" value="ECO:0007669"/>
    <property type="project" value="InterPro"/>
</dbReference>
<dbReference type="InterPro" id="IPR036291">
    <property type="entry name" value="NAD(P)-bd_dom_sf"/>
</dbReference>
<dbReference type="Proteomes" id="UP000433883">
    <property type="component" value="Unassembled WGS sequence"/>
</dbReference>
<dbReference type="InterPro" id="IPR036396">
    <property type="entry name" value="Cyt_P450_sf"/>
</dbReference>
<evidence type="ECO:0000256" key="1">
    <source>
        <dbReference type="ARBA" id="ARBA00006484"/>
    </source>
</evidence>
<dbReference type="GO" id="GO:0004316">
    <property type="term" value="F:3-oxoacyl-[acyl-carrier-protein] reductase (NADPH) activity"/>
    <property type="evidence" value="ECO:0007669"/>
    <property type="project" value="UniProtKB-EC"/>
</dbReference>
<dbReference type="GO" id="GO:0016705">
    <property type="term" value="F:oxidoreductase activity, acting on paired donors, with incorporation or reduction of molecular oxygen"/>
    <property type="evidence" value="ECO:0007669"/>
    <property type="project" value="InterPro"/>
</dbReference>
<dbReference type="GO" id="GO:0032787">
    <property type="term" value="P:monocarboxylic acid metabolic process"/>
    <property type="evidence" value="ECO:0007669"/>
    <property type="project" value="UniProtKB-ARBA"/>
</dbReference>
<protein>
    <recommendedName>
        <fullName evidence="2">3-oxoacyl-[acyl-carrier-protein] reductase</fullName>
        <ecNumber evidence="2">1.1.1.100</ecNumber>
    </recommendedName>
</protein>
<evidence type="ECO:0000313" key="6">
    <source>
        <dbReference type="Proteomes" id="UP000433883"/>
    </source>
</evidence>
<dbReference type="AlphaFoldDB" id="A0A8H3VEI3"/>
<comment type="catalytic activity">
    <reaction evidence="4">
        <text>a (3R)-hydroxyacyl-[ACP] + NADP(+) = a 3-oxoacyl-[ACP] + NADPH + H(+)</text>
        <dbReference type="Rhea" id="RHEA:17397"/>
        <dbReference type="Rhea" id="RHEA-COMP:9916"/>
        <dbReference type="Rhea" id="RHEA-COMP:9945"/>
        <dbReference type="ChEBI" id="CHEBI:15378"/>
        <dbReference type="ChEBI" id="CHEBI:57783"/>
        <dbReference type="ChEBI" id="CHEBI:58349"/>
        <dbReference type="ChEBI" id="CHEBI:78776"/>
        <dbReference type="ChEBI" id="CHEBI:78827"/>
        <dbReference type="EC" id="1.1.1.100"/>
    </reaction>
</comment>
<dbReference type="GO" id="GO:0005506">
    <property type="term" value="F:iron ion binding"/>
    <property type="evidence" value="ECO:0007669"/>
    <property type="project" value="InterPro"/>
</dbReference>
<dbReference type="EC" id="1.1.1.100" evidence="2"/>
<accession>A0A8H3VEI3</accession>
<name>A0A8H3VEI3_VENIN</name>
<keyword evidence="3" id="KW-0521">NADP</keyword>
<dbReference type="Pfam" id="PF00106">
    <property type="entry name" value="adh_short"/>
    <property type="match status" value="1"/>
</dbReference>
<dbReference type="InterPro" id="IPR050259">
    <property type="entry name" value="SDR"/>
</dbReference>
<dbReference type="PRINTS" id="PR00080">
    <property type="entry name" value="SDRFAMILY"/>
</dbReference>
<dbReference type="SUPFAM" id="SSF48264">
    <property type="entry name" value="Cytochrome P450"/>
    <property type="match status" value="1"/>
</dbReference>
<dbReference type="EMBL" id="WNWQ01000005">
    <property type="protein sequence ID" value="KAE9985608.1"/>
    <property type="molecule type" value="Genomic_DNA"/>
</dbReference>
<dbReference type="PANTHER" id="PTHR42879:SF2">
    <property type="entry name" value="3-OXOACYL-[ACYL-CARRIER-PROTEIN] REDUCTASE FABG"/>
    <property type="match status" value="1"/>
</dbReference>
<dbReference type="Pfam" id="PF00067">
    <property type="entry name" value="p450"/>
    <property type="match status" value="1"/>
</dbReference>
<comment type="caution">
    <text evidence="5">The sequence shown here is derived from an EMBL/GenBank/DDBJ whole genome shotgun (WGS) entry which is preliminary data.</text>
</comment>
<dbReference type="InterPro" id="IPR020904">
    <property type="entry name" value="Sc_DH/Rdtase_CS"/>
</dbReference>
<evidence type="ECO:0000256" key="2">
    <source>
        <dbReference type="ARBA" id="ARBA00012948"/>
    </source>
</evidence>
<comment type="similarity">
    <text evidence="1">Belongs to the short-chain dehydrogenases/reductases (SDR) family.</text>
</comment>
<dbReference type="PRINTS" id="PR00081">
    <property type="entry name" value="GDHRDH"/>
</dbReference>
<gene>
    <name evidence="5" type="ORF">BLS_006691</name>
</gene>
<evidence type="ECO:0000313" key="5">
    <source>
        <dbReference type="EMBL" id="KAE9985608.1"/>
    </source>
</evidence>
<dbReference type="Gene3D" id="3.40.50.720">
    <property type="entry name" value="NAD(P)-binding Rossmann-like Domain"/>
    <property type="match status" value="1"/>
</dbReference>
<dbReference type="SUPFAM" id="SSF51735">
    <property type="entry name" value="NAD(P)-binding Rossmann-fold domains"/>
    <property type="match status" value="1"/>
</dbReference>
<reference evidence="5 6" key="1">
    <citation type="submission" date="2019-11" db="EMBL/GenBank/DDBJ databases">
        <title>Venturia inaequalis Genome Resource.</title>
        <authorList>
            <person name="Lichtner F.J."/>
        </authorList>
    </citation>
    <scope>NUCLEOTIDE SEQUENCE [LARGE SCALE GENOMIC DNA]</scope>
    <source>
        <strain evidence="5">Bline_iso_100314</strain>
    </source>
</reference>
<dbReference type="InterPro" id="IPR001128">
    <property type="entry name" value="Cyt_P450"/>
</dbReference>
<dbReference type="GO" id="GO:0004497">
    <property type="term" value="F:monooxygenase activity"/>
    <property type="evidence" value="ECO:0007669"/>
    <property type="project" value="InterPro"/>
</dbReference>
<organism evidence="5 6">
    <name type="scientific">Venturia inaequalis</name>
    <name type="common">Apple scab fungus</name>
    <dbReference type="NCBI Taxonomy" id="5025"/>
    <lineage>
        <taxon>Eukaryota</taxon>
        <taxon>Fungi</taxon>
        <taxon>Dikarya</taxon>
        <taxon>Ascomycota</taxon>
        <taxon>Pezizomycotina</taxon>
        <taxon>Dothideomycetes</taxon>
        <taxon>Pleosporomycetidae</taxon>
        <taxon>Venturiales</taxon>
        <taxon>Venturiaceae</taxon>
        <taxon>Venturia</taxon>
    </lineage>
</organism>